<accession>A0AAD3S131</accession>
<protein>
    <submittedName>
        <fullName evidence="2">Uncharacterized protein</fullName>
    </submittedName>
</protein>
<dbReference type="AlphaFoldDB" id="A0AAD3S131"/>
<keyword evidence="1" id="KW-0732">Signal</keyword>
<organism evidence="2 3">
    <name type="scientific">Nepenthes gracilis</name>
    <name type="common">Slender pitcher plant</name>
    <dbReference type="NCBI Taxonomy" id="150966"/>
    <lineage>
        <taxon>Eukaryota</taxon>
        <taxon>Viridiplantae</taxon>
        <taxon>Streptophyta</taxon>
        <taxon>Embryophyta</taxon>
        <taxon>Tracheophyta</taxon>
        <taxon>Spermatophyta</taxon>
        <taxon>Magnoliopsida</taxon>
        <taxon>eudicotyledons</taxon>
        <taxon>Gunneridae</taxon>
        <taxon>Pentapetalae</taxon>
        <taxon>Caryophyllales</taxon>
        <taxon>Nepenthaceae</taxon>
        <taxon>Nepenthes</taxon>
    </lineage>
</organism>
<name>A0AAD3S131_NEPGR</name>
<evidence type="ECO:0000313" key="3">
    <source>
        <dbReference type="Proteomes" id="UP001279734"/>
    </source>
</evidence>
<evidence type="ECO:0000256" key="1">
    <source>
        <dbReference type="SAM" id="SignalP"/>
    </source>
</evidence>
<feature type="chain" id="PRO_5041909351" evidence="1">
    <location>
        <begin position="31"/>
        <end position="113"/>
    </location>
</feature>
<keyword evidence="3" id="KW-1185">Reference proteome</keyword>
<dbReference type="PANTHER" id="PTHR33592">
    <property type="entry name" value="TRANSMEMBRANE PROTEIN"/>
    <property type="match status" value="1"/>
</dbReference>
<dbReference type="Proteomes" id="UP001279734">
    <property type="component" value="Unassembled WGS sequence"/>
</dbReference>
<gene>
    <name evidence="2" type="ORF">Nepgr_004201</name>
</gene>
<dbReference type="PANTHER" id="PTHR33592:SF3">
    <property type="entry name" value="TRANSMEMBRANE PROTEIN"/>
    <property type="match status" value="1"/>
</dbReference>
<comment type="caution">
    <text evidence="2">The sequence shown here is derived from an EMBL/GenBank/DDBJ whole genome shotgun (WGS) entry which is preliminary data.</text>
</comment>
<reference evidence="2" key="1">
    <citation type="submission" date="2023-05" db="EMBL/GenBank/DDBJ databases">
        <title>Nepenthes gracilis genome sequencing.</title>
        <authorList>
            <person name="Fukushima K."/>
        </authorList>
    </citation>
    <scope>NUCLEOTIDE SEQUENCE</scope>
    <source>
        <strain evidence="2">SING2019-196</strain>
    </source>
</reference>
<sequence>MGFIQKRKYSSVLLIVLTILSASRFQQLEAMRTLDGDGLLWLQALPRGHPPPSGSNPCTYISGQKKDGPCTLKEMNVAAHGGSSGHHVAAPPAYPGFIIEVGAAAAAVAASVP</sequence>
<evidence type="ECO:0000313" key="2">
    <source>
        <dbReference type="EMBL" id="GMH02362.1"/>
    </source>
</evidence>
<feature type="signal peptide" evidence="1">
    <location>
        <begin position="1"/>
        <end position="30"/>
    </location>
</feature>
<proteinExistence type="predicted"/>
<dbReference type="EMBL" id="BSYO01000003">
    <property type="protein sequence ID" value="GMH02362.1"/>
    <property type="molecule type" value="Genomic_DNA"/>
</dbReference>